<proteinExistence type="predicted"/>
<keyword evidence="6" id="KW-0378">Hydrolase</keyword>
<dbReference type="PANTHER" id="PTHR42926:SF1">
    <property type="entry name" value="CIRCADIAN CLOCK OSCILLATOR PROTEIN KAIC 1"/>
    <property type="match status" value="1"/>
</dbReference>
<keyword evidence="2" id="KW-0597">Phosphoprotein</keyword>
<dbReference type="EMBL" id="JAAIYO010000003">
    <property type="protein sequence ID" value="MBE4749361.1"/>
    <property type="molecule type" value="Genomic_DNA"/>
</dbReference>
<evidence type="ECO:0000256" key="1">
    <source>
        <dbReference type="ARBA" id="ARBA00012513"/>
    </source>
</evidence>
<dbReference type="Proteomes" id="UP001516472">
    <property type="component" value="Unassembled WGS sequence"/>
</dbReference>
<dbReference type="SMART" id="SM00382">
    <property type="entry name" value="AAA"/>
    <property type="match status" value="2"/>
</dbReference>
<keyword evidence="10" id="KW-1185">Reference proteome</keyword>
<evidence type="ECO:0000256" key="4">
    <source>
        <dbReference type="ARBA" id="ARBA00022737"/>
    </source>
</evidence>
<evidence type="ECO:0000313" key="10">
    <source>
        <dbReference type="Proteomes" id="UP001516472"/>
    </source>
</evidence>
<dbReference type="SUPFAM" id="SSF52540">
    <property type="entry name" value="P-loop containing nucleoside triphosphate hydrolases"/>
    <property type="match status" value="2"/>
</dbReference>
<dbReference type="PANTHER" id="PTHR42926">
    <property type="match status" value="1"/>
</dbReference>
<protein>
    <recommendedName>
        <fullName evidence="1">non-specific serine/threonine protein kinase</fullName>
        <ecNumber evidence="1">2.7.11.1</ecNumber>
    </recommendedName>
</protein>
<dbReference type="Pfam" id="PF06745">
    <property type="entry name" value="ATPase"/>
    <property type="match status" value="2"/>
</dbReference>
<evidence type="ECO:0000256" key="6">
    <source>
        <dbReference type="ARBA" id="ARBA00022801"/>
    </source>
</evidence>
<evidence type="ECO:0000313" key="9">
    <source>
        <dbReference type="EMBL" id="MBE4749361.1"/>
    </source>
</evidence>
<feature type="compositionally biased region" description="Basic residues" evidence="7">
    <location>
        <begin position="509"/>
        <end position="520"/>
    </location>
</feature>
<dbReference type="InterPro" id="IPR010624">
    <property type="entry name" value="KaiC_dom"/>
</dbReference>
<evidence type="ECO:0000256" key="5">
    <source>
        <dbReference type="ARBA" id="ARBA00022777"/>
    </source>
</evidence>
<sequence>MGLEGPRDEQRVATGIPGLDTVLCGGLRKGRMYMVLGLPGAGKTILANQVCFHQATQGCRILYLTLLAESHTELVRNLQTLSFFDPACVPGSISYLSAFTTLEQGGLDALAELIRKEIKAHKASLLVLDGLLAAEELAPSRQALKKFIHGLQVVTSLIGCTTLVLTTGGEKGLRAEHTMVDGLILLQQRTFGVRTLRELSVRKFRGSAYKMGQHGFEITGDGLIVYPRLESMVDGHLVPGAGTRERDAFGVPGLDTMLLGGVPAGSTTILLGPPGSGKTLLGLSFLAEGARRGERGHYFAFYDAPERMLAQAAGVGLHLQPLMERGDLEVSFRPPTENVLDKLGTELLTTIRSGRVRRIFLDGYEALRRASTRHTRVARFLAALVNECRVREVTLVYTAESTSAFGPEVKFPLKGISMVAENILFLRLVELHAGLRRFVTVLKVRNSDYDPSLRELHITGKGLRVGKPFAEGQMLMTGLARTRTPETTSPPKPRRSVRKRAATQAAPSKPRRNVSKRRGT</sequence>
<dbReference type="RefSeq" id="WP_193348737.1">
    <property type="nucleotide sequence ID" value="NZ_CBCSIP010000048.1"/>
</dbReference>
<organism evidence="9 10">
    <name type="scientific">Corallococcus soli</name>
    <dbReference type="NCBI Taxonomy" id="2710757"/>
    <lineage>
        <taxon>Bacteria</taxon>
        <taxon>Pseudomonadati</taxon>
        <taxon>Myxococcota</taxon>
        <taxon>Myxococcia</taxon>
        <taxon>Myxococcales</taxon>
        <taxon>Cystobacterineae</taxon>
        <taxon>Myxococcaceae</taxon>
        <taxon>Corallococcus</taxon>
    </lineage>
</organism>
<feature type="region of interest" description="Disordered" evidence="7">
    <location>
        <begin position="478"/>
        <end position="520"/>
    </location>
</feature>
<feature type="domain" description="KaiC" evidence="8">
    <location>
        <begin position="10"/>
        <end position="239"/>
    </location>
</feature>
<feature type="domain" description="KaiC" evidence="8">
    <location>
        <begin position="245"/>
        <end position="479"/>
    </location>
</feature>
<evidence type="ECO:0000259" key="8">
    <source>
        <dbReference type="PROSITE" id="PS51146"/>
    </source>
</evidence>
<dbReference type="PIRSF" id="PIRSF039117">
    <property type="entry name" value="KaiC"/>
    <property type="match status" value="1"/>
</dbReference>
<dbReference type="InterPro" id="IPR003593">
    <property type="entry name" value="AAA+_ATPase"/>
</dbReference>
<name>A0ABR9PN81_9BACT</name>
<dbReference type="InterPro" id="IPR027417">
    <property type="entry name" value="P-loop_NTPase"/>
</dbReference>
<keyword evidence="3" id="KW-0808">Transferase</keyword>
<feature type="compositionally biased region" description="Basic residues" evidence="7">
    <location>
        <begin position="492"/>
        <end position="501"/>
    </location>
</feature>
<dbReference type="InterPro" id="IPR051347">
    <property type="entry name" value="Circadian_clock_KaiC-rel"/>
</dbReference>
<reference evidence="9 10" key="1">
    <citation type="submission" date="2020-02" db="EMBL/GenBank/DDBJ databases">
        <authorList>
            <person name="Babadi Z.K."/>
            <person name="Risdian C."/>
            <person name="Ebrahimipour G.H."/>
            <person name="Wink J."/>
        </authorList>
    </citation>
    <scope>NUCLEOTIDE SEQUENCE [LARGE SCALE GENOMIC DNA]</scope>
    <source>
        <strain evidence="9 10">ZKHCc1 1396</strain>
    </source>
</reference>
<dbReference type="InterPro" id="IPR030665">
    <property type="entry name" value="KaiC"/>
</dbReference>
<comment type="caution">
    <text evidence="9">The sequence shown here is derived from an EMBL/GenBank/DDBJ whole genome shotgun (WGS) entry which is preliminary data.</text>
</comment>
<dbReference type="EC" id="2.7.11.1" evidence="1"/>
<gene>
    <name evidence="9" type="ORF">G4177_14430</name>
</gene>
<evidence type="ECO:0000256" key="2">
    <source>
        <dbReference type="ARBA" id="ARBA00022553"/>
    </source>
</evidence>
<dbReference type="InterPro" id="IPR014774">
    <property type="entry name" value="KaiC-like_dom"/>
</dbReference>
<evidence type="ECO:0000256" key="3">
    <source>
        <dbReference type="ARBA" id="ARBA00022679"/>
    </source>
</evidence>
<keyword evidence="5" id="KW-0418">Kinase</keyword>
<evidence type="ECO:0000256" key="7">
    <source>
        <dbReference type="SAM" id="MobiDB-lite"/>
    </source>
</evidence>
<dbReference type="PROSITE" id="PS51146">
    <property type="entry name" value="KAIC"/>
    <property type="match status" value="2"/>
</dbReference>
<accession>A0ABR9PN81</accession>
<keyword evidence="4" id="KW-0677">Repeat</keyword>
<dbReference type="Gene3D" id="3.40.50.300">
    <property type="entry name" value="P-loop containing nucleotide triphosphate hydrolases"/>
    <property type="match status" value="2"/>
</dbReference>